<accession>X1CTV9</accession>
<sequence length="127" mass="14377">LPPYIRLRLSITEEVVYSNGTVSFTVICIVESYKNYPIPEGDIFLIRNAFICVENDLLDFNSTLGEIKTTSEIIVIEGDFSLSANEKVSLTFQTSFELHNLSHIYVGVLANDPAGFHRWDRYTSIIP</sequence>
<organism evidence="1">
    <name type="scientific">marine sediment metagenome</name>
    <dbReference type="NCBI Taxonomy" id="412755"/>
    <lineage>
        <taxon>unclassified sequences</taxon>
        <taxon>metagenomes</taxon>
        <taxon>ecological metagenomes</taxon>
    </lineage>
</organism>
<dbReference type="AlphaFoldDB" id="X1CTV9"/>
<protein>
    <submittedName>
        <fullName evidence="1">Uncharacterized protein</fullName>
    </submittedName>
</protein>
<feature type="non-terminal residue" evidence="1">
    <location>
        <position position="1"/>
    </location>
</feature>
<reference evidence="1" key="1">
    <citation type="journal article" date="2014" name="Front. Microbiol.">
        <title>High frequency of phylogenetically diverse reductive dehalogenase-homologous genes in deep subseafloor sedimentary metagenomes.</title>
        <authorList>
            <person name="Kawai M."/>
            <person name="Futagami T."/>
            <person name="Toyoda A."/>
            <person name="Takaki Y."/>
            <person name="Nishi S."/>
            <person name="Hori S."/>
            <person name="Arai W."/>
            <person name="Tsubouchi T."/>
            <person name="Morono Y."/>
            <person name="Uchiyama I."/>
            <person name="Ito T."/>
            <person name="Fujiyama A."/>
            <person name="Inagaki F."/>
            <person name="Takami H."/>
        </authorList>
    </citation>
    <scope>NUCLEOTIDE SEQUENCE</scope>
    <source>
        <strain evidence="1">Expedition CK06-06</strain>
    </source>
</reference>
<evidence type="ECO:0000313" key="1">
    <source>
        <dbReference type="EMBL" id="GAH11242.1"/>
    </source>
</evidence>
<proteinExistence type="predicted"/>
<dbReference type="EMBL" id="BART01033803">
    <property type="protein sequence ID" value="GAH11242.1"/>
    <property type="molecule type" value="Genomic_DNA"/>
</dbReference>
<gene>
    <name evidence="1" type="ORF">S01H4_57958</name>
</gene>
<comment type="caution">
    <text evidence="1">The sequence shown here is derived from an EMBL/GenBank/DDBJ whole genome shotgun (WGS) entry which is preliminary data.</text>
</comment>
<name>X1CTV9_9ZZZZ</name>